<feature type="binding site" evidence="15">
    <location>
        <position position="51"/>
    </location>
    <ligand>
        <name>[4Fe-4S] cluster</name>
        <dbReference type="ChEBI" id="CHEBI:49883"/>
    </ligand>
</feature>
<dbReference type="NCBIfam" id="NF010055">
    <property type="entry name" value="PRK13532.1"/>
    <property type="match status" value="1"/>
</dbReference>
<dbReference type="InterPro" id="IPR050123">
    <property type="entry name" value="Prok_molybdopt-oxidoreductase"/>
</dbReference>
<keyword evidence="10 15" id="KW-0408">Iron</keyword>
<feature type="signal peptide" evidence="16">
    <location>
        <begin position="1"/>
        <end position="29"/>
    </location>
</feature>
<evidence type="ECO:0000256" key="6">
    <source>
        <dbReference type="ARBA" id="ARBA00022729"/>
    </source>
</evidence>
<keyword evidence="4 15" id="KW-0500">Molybdenum</keyword>
<feature type="binding site" evidence="15">
    <location>
        <begin position="245"/>
        <end position="249"/>
    </location>
    <ligand>
        <name>Mo-bis(molybdopterin guanine dinucleotide)</name>
        <dbReference type="ChEBI" id="CHEBI:60539"/>
    </ligand>
</feature>
<dbReference type="GO" id="GO:0045333">
    <property type="term" value="P:cellular respiration"/>
    <property type="evidence" value="ECO:0007669"/>
    <property type="project" value="UniProtKB-ARBA"/>
</dbReference>
<dbReference type="GO" id="GO:0006777">
    <property type="term" value="P:Mo-molybdopterin cofactor biosynthetic process"/>
    <property type="evidence" value="ECO:0007669"/>
    <property type="project" value="UniProtKB-UniRule"/>
</dbReference>
<evidence type="ECO:0000256" key="15">
    <source>
        <dbReference type="HAMAP-Rule" id="MF_01630"/>
    </source>
</evidence>
<feature type="binding site" evidence="15">
    <location>
        <position position="822"/>
    </location>
    <ligand>
        <name>Mo-bis(molybdopterin guanine dinucleotide)</name>
        <dbReference type="ChEBI" id="CHEBI:60539"/>
    </ligand>
</feature>
<evidence type="ECO:0000256" key="12">
    <source>
        <dbReference type="ARBA" id="ARBA00023063"/>
    </source>
</evidence>
<evidence type="ECO:0000256" key="16">
    <source>
        <dbReference type="SAM" id="SignalP"/>
    </source>
</evidence>
<keyword evidence="2 15" id="KW-0813">Transport</keyword>
<evidence type="ECO:0000256" key="9">
    <source>
        <dbReference type="ARBA" id="ARBA00023002"/>
    </source>
</evidence>
<feature type="binding site" evidence="15">
    <location>
        <begin position="214"/>
        <end position="221"/>
    </location>
    <ligand>
        <name>Mo-bis(molybdopterin guanine dinucleotide)</name>
        <dbReference type="ChEBI" id="CHEBI:60539"/>
    </ligand>
</feature>
<dbReference type="GO" id="GO:0016020">
    <property type="term" value="C:membrane"/>
    <property type="evidence" value="ECO:0007669"/>
    <property type="project" value="TreeGrafter"/>
</dbReference>
<dbReference type="SMART" id="SM00926">
    <property type="entry name" value="Molybdop_Fe4S4"/>
    <property type="match status" value="1"/>
</dbReference>
<feature type="chain" id="PRO_5028896534" description="Periplasmic nitrate reductase" evidence="16">
    <location>
        <begin position="30"/>
        <end position="834"/>
    </location>
</feature>
<comment type="caution">
    <text evidence="18">The sequence shown here is derived from an EMBL/GenBank/DDBJ whole genome shotgun (WGS) entry which is preliminary data.</text>
</comment>
<keyword evidence="8 15" id="KW-0249">Electron transport</keyword>
<feature type="binding site" evidence="15">
    <location>
        <position position="561"/>
    </location>
    <ligand>
        <name>Mo-bis(molybdopterin guanine dinucleotide)</name>
        <dbReference type="ChEBI" id="CHEBI:60539"/>
    </ligand>
</feature>
<feature type="domain" description="4Fe-4S Mo/W bis-MGD-type" evidence="17">
    <location>
        <begin position="41"/>
        <end position="97"/>
    </location>
</feature>
<dbReference type="GO" id="GO:0030151">
    <property type="term" value="F:molybdenum ion binding"/>
    <property type="evidence" value="ECO:0007669"/>
    <property type="project" value="InterPro"/>
</dbReference>
<dbReference type="EMBL" id="JAAEHK010000006">
    <property type="protein sequence ID" value="NDL70125.1"/>
    <property type="molecule type" value="Genomic_DNA"/>
</dbReference>
<dbReference type="EC" id="1.9.6.1" evidence="15"/>
<name>A0A7C9JRT1_9GAMM</name>
<dbReference type="SUPFAM" id="SSF53706">
    <property type="entry name" value="Formate dehydrogenase/DMSO reductase, domains 1-3"/>
    <property type="match status" value="1"/>
</dbReference>
<proteinExistence type="inferred from homology"/>
<comment type="function">
    <text evidence="14 15">Catalytic subunit of the periplasmic nitrate reductase complex NapAB. Receives electrons from NapB and catalyzes the reduction of nitrate to nitrite.</text>
</comment>
<keyword evidence="6 15" id="KW-0732">Signal</keyword>
<evidence type="ECO:0000259" key="17">
    <source>
        <dbReference type="PROSITE" id="PS51669"/>
    </source>
</evidence>
<dbReference type="AlphaFoldDB" id="A0A7C9JRT1"/>
<dbReference type="Proteomes" id="UP000480312">
    <property type="component" value="Unassembled WGS sequence"/>
</dbReference>
<keyword evidence="12 15" id="KW-0534">Nitrate assimilation</keyword>
<comment type="cofactor">
    <cofactor evidence="15">
        <name>[4Fe-4S] cluster</name>
        <dbReference type="ChEBI" id="CHEBI:49883"/>
    </cofactor>
    <text evidence="15">Binds 1 [4Fe-4S] cluster.</text>
</comment>
<dbReference type="Pfam" id="PF00384">
    <property type="entry name" value="Molybdopterin"/>
    <property type="match status" value="1"/>
</dbReference>
<dbReference type="PROSITE" id="PS51669">
    <property type="entry name" value="4FE4S_MOW_BIS_MGD"/>
    <property type="match status" value="1"/>
</dbReference>
<dbReference type="Gene3D" id="2.40.40.20">
    <property type="match status" value="1"/>
</dbReference>
<dbReference type="InterPro" id="IPR006311">
    <property type="entry name" value="TAT_signal"/>
</dbReference>
<feature type="binding site" evidence="15">
    <location>
        <position position="805"/>
    </location>
    <ligand>
        <name>Mo-bis(molybdopterin guanine dinucleotide)</name>
        <dbReference type="ChEBI" id="CHEBI:60539"/>
    </ligand>
</feature>
<dbReference type="GO" id="GO:0051539">
    <property type="term" value="F:4 iron, 4 sulfur cluster binding"/>
    <property type="evidence" value="ECO:0007669"/>
    <property type="project" value="UniProtKB-KW"/>
</dbReference>
<keyword evidence="9 15" id="KW-0560">Oxidoreductase</keyword>
<dbReference type="CDD" id="cd02791">
    <property type="entry name" value="MopB_CT_Nitrate-R-NapA-like"/>
    <property type="match status" value="1"/>
</dbReference>
<reference evidence="18 19" key="1">
    <citation type="submission" date="2020-01" db="EMBL/GenBank/DDBJ databases">
        <title>Whole genome sequencing of Halomonas alkaliphila strain LS44.</title>
        <authorList>
            <person name="Kumar S."/>
            <person name="Paul D."/>
            <person name="Shouche Y."/>
            <person name="Suryavanshi M.V."/>
        </authorList>
    </citation>
    <scope>NUCLEOTIDE SEQUENCE [LARGE SCALE GENOMIC DNA]</scope>
    <source>
        <strain evidence="18 19">LS44</strain>
    </source>
</reference>
<dbReference type="OrthoDB" id="9810782at2"/>
<dbReference type="FunFam" id="2.40.40.20:FF:000005">
    <property type="entry name" value="Periplasmic nitrate reductase"/>
    <property type="match status" value="1"/>
</dbReference>
<keyword evidence="5 15" id="KW-0479">Metal-binding</keyword>
<evidence type="ECO:0000256" key="8">
    <source>
        <dbReference type="ARBA" id="ARBA00022982"/>
    </source>
</evidence>
<keyword evidence="11 15" id="KW-0411">Iron-sulfur</keyword>
<feature type="binding site" evidence="15">
    <location>
        <position position="177"/>
    </location>
    <ligand>
        <name>Mo-bis(molybdopterin guanine dinucleotide)</name>
        <dbReference type="ChEBI" id="CHEBI:60539"/>
    </ligand>
</feature>
<dbReference type="Pfam" id="PF01568">
    <property type="entry name" value="Molydop_binding"/>
    <property type="match status" value="1"/>
</dbReference>
<evidence type="ECO:0000256" key="2">
    <source>
        <dbReference type="ARBA" id="ARBA00022448"/>
    </source>
</evidence>
<evidence type="ECO:0000256" key="13">
    <source>
        <dbReference type="ARBA" id="ARBA00052176"/>
    </source>
</evidence>
<dbReference type="InterPro" id="IPR006963">
    <property type="entry name" value="Mopterin_OxRdtase_4Fe-4S_dom"/>
</dbReference>
<dbReference type="NCBIfam" id="TIGR01706">
    <property type="entry name" value="NAPA"/>
    <property type="match status" value="1"/>
</dbReference>
<feature type="binding site" evidence="15">
    <location>
        <begin position="511"/>
        <end position="512"/>
    </location>
    <ligand>
        <name>Mo-bis(molybdopterin guanine dinucleotide)</name>
        <dbReference type="ChEBI" id="CHEBI:60539"/>
    </ligand>
</feature>
<feature type="binding site" evidence="15">
    <location>
        <position position="55"/>
    </location>
    <ligand>
        <name>[4Fe-4S] cluster</name>
        <dbReference type="ChEBI" id="CHEBI:49883"/>
    </ligand>
</feature>
<organism evidence="18 19">
    <name type="scientific">Vreelandella alkaliphila</name>
    <dbReference type="NCBI Taxonomy" id="272774"/>
    <lineage>
        <taxon>Bacteria</taxon>
        <taxon>Pseudomonadati</taxon>
        <taxon>Pseudomonadota</taxon>
        <taxon>Gammaproteobacteria</taxon>
        <taxon>Oceanospirillales</taxon>
        <taxon>Halomonadaceae</taxon>
        <taxon>Vreelandella</taxon>
    </lineage>
</organism>
<evidence type="ECO:0000256" key="10">
    <source>
        <dbReference type="ARBA" id="ARBA00023004"/>
    </source>
</evidence>
<accession>A0A7C9JRT1</accession>
<comment type="subcellular location">
    <subcellularLocation>
        <location evidence="15">Periplasm</location>
    </subcellularLocation>
</comment>
<dbReference type="PROSITE" id="PS00551">
    <property type="entry name" value="MOLYBDOPTERIN_PROK_1"/>
    <property type="match status" value="1"/>
</dbReference>
<dbReference type="RefSeq" id="WP_162218027.1">
    <property type="nucleotide sequence ID" value="NZ_JAAEHK010000006.1"/>
</dbReference>
<evidence type="ECO:0000313" key="18">
    <source>
        <dbReference type="EMBL" id="NDL70125.1"/>
    </source>
</evidence>
<dbReference type="InterPro" id="IPR010051">
    <property type="entry name" value="Periplasm_NO3_reductase_lsu"/>
</dbReference>
<dbReference type="HAMAP" id="MF_01630">
    <property type="entry name" value="Nitrate_reduct_NapA"/>
    <property type="match status" value="1"/>
</dbReference>
<feature type="binding site" evidence="15">
    <location>
        <position position="85"/>
    </location>
    <ligand>
        <name>Mo-bis(molybdopterin guanine dinucleotide)</name>
        <dbReference type="ChEBI" id="CHEBI:60539"/>
    </ligand>
</feature>
<evidence type="ECO:0000256" key="11">
    <source>
        <dbReference type="ARBA" id="ARBA00023014"/>
    </source>
</evidence>
<feature type="binding site" evidence="15">
    <location>
        <position position="48"/>
    </location>
    <ligand>
        <name>[4Fe-4S] cluster</name>
        <dbReference type="ChEBI" id="CHEBI:49883"/>
    </ligand>
</feature>
<dbReference type="PANTHER" id="PTHR43105:SF11">
    <property type="entry name" value="PERIPLASMIC NITRATE REDUCTASE"/>
    <property type="match status" value="1"/>
</dbReference>
<dbReference type="SUPFAM" id="SSF50692">
    <property type="entry name" value="ADC-like"/>
    <property type="match status" value="1"/>
</dbReference>
<comment type="PTM">
    <text evidence="15">Predicted to be exported by the Tat system. The position of the signal peptide cleavage has not been experimentally proven.</text>
</comment>
<dbReference type="PANTHER" id="PTHR43105">
    <property type="entry name" value="RESPIRATORY NITRATE REDUCTASE"/>
    <property type="match status" value="1"/>
</dbReference>
<feature type="binding site" evidence="15">
    <location>
        <position position="534"/>
    </location>
    <ligand>
        <name>Mo-bis(molybdopterin guanine dinucleotide)</name>
        <dbReference type="ChEBI" id="CHEBI:60539"/>
    </ligand>
</feature>
<evidence type="ECO:0000256" key="5">
    <source>
        <dbReference type="ARBA" id="ARBA00022723"/>
    </source>
</evidence>
<dbReference type="GO" id="GO:0009055">
    <property type="term" value="F:electron transfer activity"/>
    <property type="evidence" value="ECO:0007669"/>
    <property type="project" value="UniProtKB-UniRule"/>
</dbReference>
<dbReference type="InterPro" id="IPR027467">
    <property type="entry name" value="MopterinOxRdtase_cofactor_BS"/>
</dbReference>
<feature type="binding site" evidence="15">
    <location>
        <position position="152"/>
    </location>
    <ligand>
        <name>Mo-bis(molybdopterin guanine dinucleotide)</name>
        <dbReference type="ChEBI" id="CHEBI:60539"/>
    </ligand>
</feature>
<gene>
    <name evidence="15 18" type="primary">napA</name>
    <name evidence="18" type="ORF">GPL32_06325</name>
</gene>
<feature type="binding site" evidence="15">
    <location>
        <position position="83"/>
    </location>
    <ligand>
        <name>[4Fe-4S] cluster</name>
        <dbReference type="ChEBI" id="CHEBI:49883"/>
    </ligand>
</feature>
<evidence type="ECO:0000256" key="14">
    <source>
        <dbReference type="ARBA" id="ARBA00055000"/>
    </source>
</evidence>
<dbReference type="GO" id="GO:0042128">
    <property type="term" value="P:nitrate assimilation"/>
    <property type="evidence" value="ECO:0007669"/>
    <property type="project" value="UniProtKB-UniRule"/>
</dbReference>
<keyword evidence="7 15" id="KW-0574">Periplasm</keyword>
<sequence length="834" mass="93568">MKLTRREFVKANAAAVAAATAGMSIPAGASNLITQADMNRLQWDKAPCRFCGVGCSVMVGTYNGQIVATHGDNQSEVNRGLNCVKGYFLSKILYGEDRLTKPLLRKRNGEYAKDGDFEPVSWDEALDLMAEKFTSAIREHGPESIALFGSGQWTIWEGYAASKLFKAGLRSNNIDPNARHCMASAVYGFMRSFGSDEPMGVYDDIEHADAFVLWGSNMAEMHPVLWTRVTDRRLSFPDTQVAVLSTFEHRSFELADIPMIMSPNADIVILNYIANHIIQTDRVNRSFVDKHVNFARGTDDIGYGLREEHPLQQAAENVDNANSWTDMSFAEFADYVAPYTLERAARESGVSESRLEALAELYADPDKKVMTFWTMGVNQHTRGVWINNLIYNLHLLTGKISEPGNSPFSLTGQPSACGTAREVGTFAHRLPADRVVTNPEHRRDAEKIWQLPEGTIPAWVGFDAVAQSRHLKDGDIKVYWTQVTNNMQAGPNVMQEILPGWRNPEAFVVVSDIYPTVSVQSADLILPAASWVEKEGAFGNSERRTQFFHQLVNAPGEARSDLWQTVALSQRIRVADVWPEELLEAAPELRDKTLFDLLFANGQVDQFPTSDMEEGYANAEADDFGFYIQKGLFEEYARFGRGKGKDLDHFDAYHASRGKRWPVVDGQETLWRYREGLDPYVEPGSGWQFYGKPDNRALIFALPAEPPAEAPDDDFPYWLCTGRVLEHWHTGSMTRRVPELHRAVPAALLYMHPEDARAEGFRRGSEVNVASRRGDVNLRVETRGRVKPPRGLVYVPFFDASYLINKVTLDATDPISKQTDFKKCAVRLELVNLA</sequence>
<evidence type="ECO:0000313" key="19">
    <source>
        <dbReference type="Proteomes" id="UP000480312"/>
    </source>
</evidence>
<evidence type="ECO:0000256" key="3">
    <source>
        <dbReference type="ARBA" id="ARBA00022485"/>
    </source>
</evidence>
<feature type="binding site" evidence="15">
    <location>
        <position position="375"/>
    </location>
    <ligand>
        <name>Mo-bis(molybdopterin guanine dinucleotide)</name>
        <dbReference type="ChEBI" id="CHEBI:60539"/>
    </ligand>
</feature>
<comment type="subunit">
    <text evidence="15">Component of the periplasmic nitrate reductase NapAB complex composed of NapA and NapB.</text>
</comment>
<comment type="similarity">
    <text evidence="1 15">Belongs to the prokaryotic molybdopterin-containing oxidoreductase family. NasA/NapA/NarB subfamily.</text>
</comment>
<dbReference type="GO" id="GO:0042597">
    <property type="term" value="C:periplasmic space"/>
    <property type="evidence" value="ECO:0007669"/>
    <property type="project" value="UniProtKB-SubCell"/>
</dbReference>
<dbReference type="CDD" id="cd02754">
    <property type="entry name" value="MopB_Nitrate-R-NapA-like"/>
    <property type="match status" value="1"/>
</dbReference>
<dbReference type="GO" id="GO:0005506">
    <property type="term" value="F:iron ion binding"/>
    <property type="evidence" value="ECO:0007669"/>
    <property type="project" value="UniProtKB-UniRule"/>
</dbReference>
<protein>
    <recommendedName>
        <fullName evidence="15">Periplasmic nitrate reductase</fullName>
        <ecNumber evidence="15">1.9.6.1</ecNumber>
    </recommendedName>
</protein>
<evidence type="ECO:0000256" key="1">
    <source>
        <dbReference type="ARBA" id="ARBA00008747"/>
    </source>
</evidence>
<dbReference type="InterPro" id="IPR006657">
    <property type="entry name" value="MoPterin_dinucl-bd_dom"/>
</dbReference>
<dbReference type="InterPro" id="IPR041957">
    <property type="entry name" value="CT_Nitrate-R-NapA-like"/>
</dbReference>
<dbReference type="GO" id="GO:0043546">
    <property type="term" value="F:molybdopterin cofactor binding"/>
    <property type="evidence" value="ECO:0007669"/>
    <property type="project" value="InterPro"/>
</dbReference>
<keyword evidence="3 15" id="KW-0004">4Fe-4S</keyword>
<feature type="binding site" evidence="15">
    <location>
        <position position="485"/>
    </location>
    <ligand>
        <name>Mo-bis(molybdopterin guanine dinucleotide)</name>
        <dbReference type="ChEBI" id="CHEBI:60539"/>
    </ligand>
</feature>
<dbReference type="InterPro" id="IPR006656">
    <property type="entry name" value="Mopterin_OxRdtase"/>
</dbReference>
<comment type="caution">
    <text evidence="15">Lacks conserved residue(s) required for the propagation of feature annotation.</text>
</comment>
<comment type="cofactor">
    <cofactor evidence="15">
        <name>Mo-bis(molybdopterin guanine dinucleotide)</name>
        <dbReference type="ChEBI" id="CHEBI:60539"/>
    </cofactor>
    <text evidence="15">Binds 1 molybdenum-bis(molybdopterin guanine dinucleotide) (Mo-bis-MGD) cofactor per subunit.</text>
</comment>
<feature type="binding site" evidence="15">
    <location>
        <position position="797"/>
    </location>
    <ligand>
        <name>substrate</name>
    </ligand>
</feature>
<dbReference type="GO" id="GO:0009325">
    <property type="term" value="C:nitrate reductase complex"/>
    <property type="evidence" value="ECO:0007669"/>
    <property type="project" value="TreeGrafter"/>
</dbReference>
<feature type="binding site" evidence="15">
    <location>
        <position position="379"/>
    </location>
    <ligand>
        <name>Mo-bis(molybdopterin guanine dinucleotide)</name>
        <dbReference type="ChEBI" id="CHEBI:60539"/>
    </ligand>
</feature>
<evidence type="ECO:0000256" key="4">
    <source>
        <dbReference type="ARBA" id="ARBA00022505"/>
    </source>
</evidence>
<dbReference type="Pfam" id="PF04879">
    <property type="entry name" value="Molybdop_Fe4S4"/>
    <property type="match status" value="1"/>
</dbReference>
<feature type="binding site" evidence="15">
    <location>
        <begin position="721"/>
        <end position="730"/>
    </location>
    <ligand>
        <name>Mo-bis(molybdopterin guanine dinucleotide)</name>
        <dbReference type="ChEBI" id="CHEBI:60539"/>
    </ligand>
</feature>
<feature type="binding site" evidence="15">
    <location>
        <position position="181"/>
    </location>
    <ligand>
        <name>Mo-bis(molybdopterin guanine dinucleotide)</name>
        <dbReference type="ChEBI" id="CHEBI:60539"/>
    </ligand>
</feature>
<dbReference type="Gene3D" id="3.30.200.210">
    <property type="match status" value="1"/>
</dbReference>
<dbReference type="Gene3D" id="3.40.228.10">
    <property type="entry name" value="Dimethylsulfoxide Reductase, domain 2"/>
    <property type="match status" value="1"/>
</dbReference>
<dbReference type="GO" id="GO:0050140">
    <property type="term" value="F:nitrate reductase (cytochrome) activity"/>
    <property type="evidence" value="ECO:0007669"/>
    <property type="project" value="UniProtKB-EC"/>
</dbReference>
<dbReference type="PROSITE" id="PS51318">
    <property type="entry name" value="TAT"/>
    <property type="match status" value="1"/>
</dbReference>
<dbReference type="Gene3D" id="3.40.50.740">
    <property type="match status" value="1"/>
</dbReference>
<evidence type="ECO:0000256" key="7">
    <source>
        <dbReference type="ARBA" id="ARBA00022764"/>
    </source>
</evidence>
<dbReference type="InterPro" id="IPR009010">
    <property type="entry name" value="Asp_de-COase-like_dom_sf"/>
</dbReference>
<comment type="catalytic activity">
    <reaction evidence="13 15">
        <text>2 Fe(II)-[cytochrome] + nitrate + 2 H(+) = 2 Fe(III)-[cytochrome] + nitrite + H2O</text>
        <dbReference type="Rhea" id="RHEA:12909"/>
        <dbReference type="Rhea" id="RHEA-COMP:11777"/>
        <dbReference type="Rhea" id="RHEA-COMP:11778"/>
        <dbReference type="ChEBI" id="CHEBI:15377"/>
        <dbReference type="ChEBI" id="CHEBI:15378"/>
        <dbReference type="ChEBI" id="CHEBI:16301"/>
        <dbReference type="ChEBI" id="CHEBI:17632"/>
        <dbReference type="ChEBI" id="CHEBI:29033"/>
        <dbReference type="ChEBI" id="CHEBI:29034"/>
        <dbReference type="EC" id="1.9.6.1"/>
    </reaction>
</comment>